<dbReference type="AlphaFoldDB" id="A0A9D1VWW3"/>
<protein>
    <submittedName>
        <fullName evidence="4">YggS family pyridoxal phosphate-dependent enzyme</fullName>
    </submittedName>
</protein>
<comment type="similarity">
    <text evidence="2">Belongs to the pyridoxal phosphate-binding protein YggS/PROSC family.</text>
</comment>
<reference evidence="4" key="1">
    <citation type="journal article" date="2021" name="PeerJ">
        <title>Extensive microbial diversity within the chicken gut microbiome revealed by metagenomics and culture.</title>
        <authorList>
            <person name="Gilroy R."/>
            <person name="Ravi A."/>
            <person name="Getino M."/>
            <person name="Pursley I."/>
            <person name="Horton D.L."/>
            <person name="Alikhan N.F."/>
            <person name="Baker D."/>
            <person name="Gharbi K."/>
            <person name="Hall N."/>
            <person name="Watson M."/>
            <person name="Adriaenssens E.M."/>
            <person name="Foster-Nyarko E."/>
            <person name="Jarju S."/>
            <person name="Secka A."/>
            <person name="Antonio M."/>
            <person name="Oren A."/>
            <person name="Chaudhuri R.R."/>
            <person name="La Ragione R."/>
            <person name="Hildebrand F."/>
            <person name="Pallen M.J."/>
        </authorList>
    </citation>
    <scope>NUCLEOTIDE SEQUENCE</scope>
    <source>
        <strain evidence="4">ChiSjej5B23-15282</strain>
    </source>
</reference>
<evidence type="ECO:0000313" key="4">
    <source>
        <dbReference type="EMBL" id="HIX48135.1"/>
    </source>
</evidence>
<comment type="caution">
    <text evidence="4">The sequence shown here is derived from an EMBL/GenBank/DDBJ whole genome shotgun (WGS) entry which is preliminary data.</text>
</comment>
<dbReference type="InterPro" id="IPR029066">
    <property type="entry name" value="PLP-binding_barrel"/>
</dbReference>
<organism evidence="4 5">
    <name type="scientific">Candidatus Mediterraneibacter caccavium</name>
    <dbReference type="NCBI Taxonomy" id="2838661"/>
    <lineage>
        <taxon>Bacteria</taxon>
        <taxon>Bacillati</taxon>
        <taxon>Bacillota</taxon>
        <taxon>Clostridia</taxon>
        <taxon>Lachnospirales</taxon>
        <taxon>Lachnospiraceae</taxon>
        <taxon>Mediterraneibacter</taxon>
    </lineage>
</organism>
<dbReference type="SUPFAM" id="SSF51419">
    <property type="entry name" value="PLP-binding barrel"/>
    <property type="match status" value="1"/>
</dbReference>
<dbReference type="PANTHER" id="PTHR10146">
    <property type="entry name" value="PROLINE SYNTHETASE CO-TRANSCRIBED BACTERIAL HOMOLOG PROTEIN"/>
    <property type="match status" value="1"/>
</dbReference>
<dbReference type="Pfam" id="PF01168">
    <property type="entry name" value="Ala_racemase_N"/>
    <property type="match status" value="1"/>
</dbReference>
<dbReference type="PANTHER" id="PTHR10146:SF14">
    <property type="entry name" value="PYRIDOXAL PHOSPHATE HOMEOSTASIS PROTEIN"/>
    <property type="match status" value="1"/>
</dbReference>
<dbReference type="Proteomes" id="UP000824243">
    <property type="component" value="Unassembled WGS sequence"/>
</dbReference>
<evidence type="ECO:0000256" key="1">
    <source>
        <dbReference type="ARBA" id="ARBA00022898"/>
    </source>
</evidence>
<dbReference type="InterPro" id="IPR011078">
    <property type="entry name" value="PyrdxlP_homeostasis"/>
</dbReference>
<dbReference type="NCBIfam" id="TIGR00044">
    <property type="entry name" value="YggS family pyridoxal phosphate-dependent enzyme"/>
    <property type="match status" value="1"/>
</dbReference>
<dbReference type="Gene3D" id="3.20.20.10">
    <property type="entry name" value="Alanine racemase"/>
    <property type="match status" value="1"/>
</dbReference>
<dbReference type="EMBL" id="DXFA01000073">
    <property type="protein sequence ID" value="HIX48135.1"/>
    <property type="molecule type" value="Genomic_DNA"/>
</dbReference>
<dbReference type="CDD" id="cd00635">
    <property type="entry name" value="PLPDE_III_YBL036c_like"/>
    <property type="match status" value="1"/>
</dbReference>
<evidence type="ECO:0000259" key="3">
    <source>
        <dbReference type="Pfam" id="PF01168"/>
    </source>
</evidence>
<evidence type="ECO:0000313" key="5">
    <source>
        <dbReference type="Proteomes" id="UP000824243"/>
    </source>
</evidence>
<evidence type="ECO:0000256" key="2">
    <source>
        <dbReference type="RuleBase" id="RU004514"/>
    </source>
</evidence>
<reference evidence="4" key="2">
    <citation type="submission" date="2021-04" db="EMBL/GenBank/DDBJ databases">
        <authorList>
            <person name="Gilroy R."/>
        </authorList>
    </citation>
    <scope>NUCLEOTIDE SEQUENCE</scope>
    <source>
        <strain evidence="4">ChiSjej5B23-15282</strain>
    </source>
</reference>
<dbReference type="GO" id="GO:0030170">
    <property type="term" value="F:pyridoxal phosphate binding"/>
    <property type="evidence" value="ECO:0007669"/>
    <property type="project" value="InterPro"/>
</dbReference>
<feature type="domain" description="Alanine racemase N-terminal" evidence="3">
    <location>
        <begin position="4"/>
        <end position="147"/>
    </location>
</feature>
<dbReference type="InterPro" id="IPR001608">
    <property type="entry name" value="Ala_racemase_N"/>
</dbReference>
<sequence>QTNKVKYIVDKVRLIHSVDSLRLAEVIEKEAEKQNRIMDILLEVNVAEEESKFGLKTEEVLPLAEKIAELSHIRLRGLMTIAPFVENPEKNRTIFANLHKLYVDIKEKNIDNGTVSILSMGMTNDYEVAVEEGATMVRVGTGIFGARDYSI</sequence>
<name>A0A9D1VWW3_9FIRM</name>
<proteinExistence type="inferred from homology"/>
<gene>
    <name evidence="4" type="ORF">H9981_03840</name>
</gene>
<keyword evidence="1" id="KW-0663">Pyridoxal phosphate</keyword>
<feature type="non-terminal residue" evidence="4">
    <location>
        <position position="1"/>
    </location>
</feature>
<accession>A0A9D1VWW3</accession>